<feature type="domain" description="Terminase large subunit gp17-like C-terminal" evidence="2">
    <location>
        <begin position="277"/>
        <end position="424"/>
    </location>
</feature>
<keyword evidence="1" id="KW-1188">Viral release from host cell</keyword>
<protein>
    <submittedName>
        <fullName evidence="3">Phage terminase, large subunit</fullName>
    </submittedName>
</protein>
<evidence type="ECO:0000256" key="1">
    <source>
        <dbReference type="ARBA" id="ARBA00022612"/>
    </source>
</evidence>
<dbReference type="OrthoDB" id="142222at2157"/>
<evidence type="ECO:0000313" key="4">
    <source>
        <dbReference type="Proteomes" id="UP000033101"/>
    </source>
</evidence>
<sequence>MRSSKRQTKAEFAATVLDNPYIPHDPTIKQAEFLVDLRKEGMYGGAAGGGKSDALLMAGLQYVTEPDYAAILFRKTFTDLSLPGALMDRADEWLRGTDAEWKEKTKTWGFPSGATLTFGYLEAEKDKFRYQGSEYQYVGFDELTQFTETQYRYLFSRLRRLEGSDVPIRCRSASNPGGAGHEWVKNRFITYKDEQGTIINPPEDLSKRGRFFVPAKLQDNPYLDQEEYLESLDELDPVTQAQLRDGNWDIQAKGEMFKREWYDFVDAAPQGCQLVRYWDMASTEPSKANPDPDWTVGLLMGEKNGEYYVIDVFRCRKNSGDRDKAIEATIALDPLHIKQRLGQEPGSSGKDVTLTFAKTVFKGRDFVGIPETKQLGSKVVRAGSVSSASKNGLVHIVKGHWNTAFIVELELFPQEGVHDDQVDCFSGGYLQLVKAPKRQAAMAWDGVGVAGGGFRV</sequence>
<dbReference type="RefSeq" id="WP_052730763.1">
    <property type="nucleotide sequence ID" value="NZ_BBCW01000013.1"/>
</dbReference>
<dbReference type="InterPro" id="IPR027417">
    <property type="entry name" value="P-loop_NTPase"/>
</dbReference>
<dbReference type="Pfam" id="PF17289">
    <property type="entry name" value="Terminase_6C"/>
    <property type="match status" value="1"/>
</dbReference>
<dbReference type="STRING" id="1434110.MSHOH_1469"/>
<dbReference type="EMBL" id="CP009516">
    <property type="protein sequence ID" value="AKB77952.1"/>
    <property type="molecule type" value="Genomic_DNA"/>
</dbReference>
<proteinExistence type="predicted"/>
<evidence type="ECO:0000313" key="3">
    <source>
        <dbReference type="EMBL" id="AKB77952.1"/>
    </source>
</evidence>
<evidence type="ECO:0000259" key="2">
    <source>
        <dbReference type="Pfam" id="PF17289"/>
    </source>
</evidence>
<dbReference type="Gene3D" id="3.40.50.300">
    <property type="entry name" value="P-loop containing nucleotide triphosphate hydrolases"/>
    <property type="match status" value="1"/>
</dbReference>
<keyword evidence="4" id="KW-1185">Reference proteome</keyword>
<organism evidence="3 4">
    <name type="scientific">Methanosarcina horonobensis HB-1 = JCM 15518</name>
    <dbReference type="NCBI Taxonomy" id="1434110"/>
    <lineage>
        <taxon>Archaea</taxon>
        <taxon>Methanobacteriati</taxon>
        <taxon>Methanobacteriota</taxon>
        <taxon>Stenosarchaea group</taxon>
        <taxon>Methanomicrobia</taxon>
        <taxon>Methanosarcinales</taxon>
        <taxon>Methanosarcinaceae</taxon>
        <taxon>Methanosarcina</taxon>
    </lineage>
</organism>
<dbReference type="HOGENOM" id="CLU_599380_0_0_2"/>
<name>A0A0E3SD41_9EURY</name>
<reference evidence="3 4" key="1">
    <citation type="submission" date="2014-07" db="EMBL/GenBank/DDBJ databases">
        <title>Methanogenic archaea and the global carbon cycle.</title>
        <authorList>
            <person name="Henriksen J.R."/>
            <person name="Luke J."/>
            <person name="Reinhart S."/>
            <person name="Benedict M.N."/>
            <person name="Youngblut N.D."/>
            <person name="Metcalf M.E."/>
            <person name="Whitaker R.J."/>
            <person name="Metcalf W.W."/>
        </authorList>
    </citation>
    <scope>NUCLEOTIDE SEQUENCE [LARGE SCALE GENOMIC DNA]</scope>
    <source>
        <strain evidence="3 4">HB-1</strain>
    </source>
</reference>
<dbReference type="KEGG" id="mhor:MSHOH_1469"/>
<gene>
    <name evidence="3" type="ORF">MSHOH_1469</name>
</gene>
<dbReference type="Pfam" id="PF03237">
    <property type="entry name" value="Terminase_6N"/>
    <property type="match status" value="1"/>
</dbReference>
<dbReference type="NCBIfam" id="TIGR01630">
    <property type="entry name" value="psiM2_ORF9"/>
    <property type="match status" value="1"/>
</dbReference>
<dbReference type="AlphaFoldDB" id="A0A0E3SD41"/>
<dbReference type="GeneID" id="24830672"/>
<dbReference type="InterPro" id="IPR006517">
    <property type="entry name" value="Phage_terminase_lsu-like_C"/>
</dbReference>
<accession>A0A0E3SD41</accession>
<dbReference type="PATRIC" id="fig|1434110.4.peg.1829"/>
<dbReference type="Proteomes" id="UP000033101">
    <property type="component" value="Chromosome"/>
</dbReference>
<dbReference type="InterPro" id="IPR035421">
    <property type="entry name" value="Terminase_6C"/>
</dbReference>